<feature type="binding site" evidence="10">
    <location>
        <begin position="257"/>
        <end position="258"/>
    </location>
    <ligand>
        <name>substrate</name>
    </ligand>
</feature>
<feature type="binding site" evidence="8">
    <location>
        <position position="281"/>
    </location>
    <ligand>
        <name>NADPH</name>
        <dbReference type="ChEBI" id="CHEBI:57783"/>
    </ligand>
</feature>
<dbReference type="InterPro" id="IPR006109">
    <property type="entry name" value="G3P_DH_NAD-dep_C"/>
</dbReference>
<organism evidence="16 17">
    <name type="scientific">Boudabousia tangfeifanii</name>
    <dbReference type="NCBI Taxonomy" id="1912795"/>
    <lineage>
        <taxon>Bacteria</taxon>
        <taxon>Bacillati</taxon>
        <taxon>Actinomycetota</taxon>
        <taxon>Actinomycetes</taxon>
        <taxon>Actinomycetales</taxon>
        <taxon>Actinomycetaceae</taxon>
        <taxon>Boudabousia</taxon>
    </lineage>
</organism>
<feature type="binding site" evidence="8">
    <location>
        <position position="193"/>
    </location>
    <ligand>
        <name>sn-glycerol 3-phosphate</name>
        <dbReference type="ChEBI" id="CHEBI:57597"/>
    </ligand>
</feature>
<dbReference type="PANTHER" id="PTHR11728:SF1">
    <property type="entry name" value="GLYCEROL-3-PHOSPHATE DEHYDROGENASE [NAD(+)] 2, CHLOROPLASTIC"/>
    <property type="match status" value="1"/>
</dbReference>
<feature type="binding site" evidence="8">
    <location>
        <position position="110"/>
    </location>
    <ligand>
        <name>sn-glycerol 3-phosphate</name>
        <dbReference type="ChEBI" id="CHEBI:57597"/>
    </ligand>
</feature>
<dbReference type="HAMAP" id="MF_00394">
    <property type="entry name" value="NAD_Glyc3P_dehydrog"/>
    <property type="match status" value="1"/>
</dbReference>
<dbReference type="InterPro" id="IPR008927">
    <property type="entry name" value="6-PGluconate_DH-like_C_sf"/>
</dbReference>
<evidence type="ECO:0000256" key="10">
    <source>
        <dbReference type="PIRSR" id="PIRSR000114-2"/>
    </source>
</evidence>
<evidence type="ECO:0000256" key="3">
    <source>
        <dbReference type="ARBA" id="ARBA00023002"/>
    </source>
</evidence>
<feature type="binding site" evidence="8">
    <location>
        <position position="37"/>
    </location>
    <ligand>
        <name>NADPH</name>
        <dbReference type="ChEBI" id="CHEBI:57783"/>
    </ligand>
</feature>
<dbReference type="GO" id="GO:0008654">
    <property type="term" value="P:phospholipid biosynthetic process"/>
    <property type="evidence" value="ECO:0007669"/>
    <property type="project" value="UniProtKB-KW"/>
</dbReference>
<feature type="binding site" evidence="8">
    <location>
        <position position="246"/>
    </location>
    <ligand>
        <name>sn-glycerol 3-phosphate</name>
        <dbReference type="ChEBI" id="CHEBI:57597"/>
    </ligand>
</feature>
<keyword evidence="5 8" id="KW-0443">Lipid metabolism</keyword>
<dbReference type="GO" id="GO:0005829">
    <property type="term" value="C:cytosol"/>
    <property type="evidence" value="ECO:0007669"/>
    <property type="project" value="TreeGrafter"/>
</dbReference>
<dbReference type="OrthoDB" id="9812273at2"/>
<dbReference type="GO" id="GO:0006650">
    <property type="term" value="P:glycerophospholipid metabolic process"/>
    <property type="evidence" value="ECO:0007669"/>
    <property type="project" value="UniProtKB-UniRule"/>
</dbReference>
<keyword evidence="8" id="KW-0547">Nucleotide-binding</keyword>
<feature type="binding site" evidence="11">
    <location>
        <position position="142"/>
    </location>
    <ligand>
        <name>NAD(+)</name>
        <dbReference type="ChEBI" id="CHEBI:57540"/>
    </ligand>
</feature>
<evidence type="ECO:0000256" key="2">
    <source>
        <dbReference type="ARBA" id="ARBA00022516"/>
    </source>
</evidence>
<dbReference type="FunFam" id="1.10.1040.10:FF:000001">
    <property type="entry name" value="Glycerol-3-phosphate dehydrogenase [NAD(P)+]"/>
    <property type="match status" value="1"/>
</dbReference>
<feature type="domain" description="Glycerol-3-phosphate dehydrogenase NAD-dependent N-terminal" evidence="14">
    <location>
        <begin position="10"/>
        <end position="161"/>
    </location>
</feature>
<feature type="binding site" evidence="8">
    <location>
        <position position="257"/>
    </location>
    <ligand>
        <name>sn-glycerol 3-phosphate</name>
        <dbReference type="ChEBI" id="CHEBI:57597"/>
    </ligand>
</feature>
<comment type="subcellular location">
    <subcellularLocation>
        <location evidence="8">Cytoplasm</location>
    </subcellularLocation>
</comment>
<dbReference type="GO" id="GO:0046168">
    <property type="term" value="P:glycerol-3-phosphate catabolic process"/>
    <property type="evidence" value="ECO:0007669"/>
    <property type="project" value="InterPro"/>
</dbReference>
<feature type="binding site" evidence="8">
    <location>
        <position position="53"/>
    </location>
    <ligand>
        <name>NADPH</name>
        <dbReference type="ChEBI" id="CHEBI:57783"/>
    </ligand>
</feature>
<comment type="catalytic activity">
    <reaction evidence="8">
        <text>sn-glycerol 3-phosphate + NAD(+) = dihydroxyacetone phosphate + NADH + H(+)</text>
        <dbReference type="Rhea" id="RHEA:11092"/>
        <dbReference type="ChEBI" id="CHEBI:15378"/>
        <dbReference type="ChEBI" id="CHEBI:57540"/>
        <dbReference type="ChEBI" id="CHEBI:57597"/>
        <dbReference type="ChEBI" id="CHEBI:57642"/>
        <dbReference type="ChEBI" id="CHEBI:57945"/>
        <dbReference type="EC" id="1.1.1.94"/>
    </reaction>
</comment>
<evidence type="ECO:0000256" key="13">
    <source>
        <dbReference type="RuleBase" id="RU000439"/>
    </source>
</evidence>
<dbReference type="EMBL" id="CP017812">
    <property type="protein sequence ID" value="AOZ72389.1"/>
    <property type="molecule type" value="Genomic_DNA"/>
</dbReference>
<keyword evidence="17" id="KW-1185">Reference proteome</keyword>
<dbReference type="GO" id="GO:0141152">
    <property type="term" value="F:glycerol-3-phosphate dehydrogenase (NAD+) activity"/>
    <property type="evidence" value="ECO:0007669"/>
    <property type="project" value="RHEA"/>
</dbReference>
<evidence type="ECO:0000256" key="5">
    <source>
        <dbReference type="ARBA" id="ARBA00023098"/>
    </source>
</evidence>
<dbReference type="SUPFAM" id="SSF48179">
    <property type="entry name" value="6-phosphogluconate dehydrogenase C-terminal domain-like"/>
    <property type="match status" value="1"/>
</dbReference>
<evidence type="ECO:0000256" key="9">
    <source>
        <dbReference type="PIRSR" id="PIRSR000114-1"/>
    </source>
</evidence>
<keyword evidence="8" id="KW-0521">NADP</keyword>
<dbReference type="UniPathway" id="UPA00940"/>
<evidence type="ECO:0000256" key="4">
    <source>
        <dbReference type="ARBA" id="ARBA00023027"/>
    </source>
</evidence>
<dbReference type="Proteomes" id="UP000176288">
    <property type="component" value="Chromosome"/>
</dbReference>
<evidence type="ECO:0000313" key="17">
    <source>
        <dbReference type="Proteomes" id="UP000176288"/>
    </source>
</evidence>
<evidence type="ECO:0000256" key="6">
    <source>
        <dbReference type="ARBA" id="ARBA00023209"/>
    </source>
</evidence>
<dbReference type="EC" id="1.1.1.94" evidence="8"/>
<gene>
    <name evidence="8" type="primary">gpsA</name>
    <name evidence="16" type="ORF">BK816_03000</name>
</gene>
<evidence type="ECO:0000256" key="11">
    <source>
        <dbReference type="PIRSR" id="PIRSR000114-3"/>
    </source>
</evidence>
<feature type="active site" description="Proton acceptor" evidence="8 9">
    <location>
        <position position="193"/>
    </location>
</feature>
<evidence type="ECO:0000256" key="12">
    <source>
        <dbReference type="RuleBase" id="RU000437"/>
    </source>
</evidence>
<keyword evidence="3 8" id="KW-0560">Oxidoreductase</keyword>
<keyword evidence="7 8" id="KW-1208">Phospholipid metabolism</keyword>
<feature type="binding site" evidence="8">
    <location>
        <position position="110"/>
    </location>
    <ligand>
        <name>NADPH</name>
        <dbReference type="ChEBI" id="CHEBI:57783"/>
    </ligand>
</feature>
<dbReference type="PROSITE" id="PS00957">
    <property type="entry name" value="NAD_G3PDH"/>
    <property type="match status" value="1"/>
</dbReference>
<dbReference type="Pfam" id="PF07479">
    <property type="entry name" value="NAD_Gly3P_dh_C"/>
    <property type="match status" value="1"/>
</dbReference>
<dbReference type="AlphaFoldDB" id="A0A1D9MJM4"/>
<keyword evidence="8" id="KW-0963">Cytoplasm</keyword>
<comment type="catalytic activity">
    <reaction evidence="8 13">
        <text>sn-glycerol 3-phosphate + NADP(+) = dihydroxyacetone phosphate + NADPH + H(+)</text>
        <dbReference type="Rhea" id="RHEA:11096"/>
        <dbReference type="ChEBI" id="CHEBI:15378"/>
        <dbReference type="ChEBI" id="CHEBI:57597"/>
        <dbReference type="ChEBI" id="CHEBI:57642"/>
        <dbReference type="ChEBI" id="CHEBI:57783"/>
        <dbReference type="ChEBI" id="CHEBI:58349"/>
        <dbReference type="EC" id="1.1.1.94"/>
    </reaction>
</comment>
<keyword evidence="2 8" id="KW-0444">Lipid biosynthesis</keyword>
<feature type="binding site" evidence="11">
    <location>
        <position position="257"/>
    </location>
    <ligand>
        <name>NAD(+)</name>
        <dbReference type="ChEBI" id="CHEBI:57540"/>
    </ligand>
</feature>
<dbReference type="GO" id="GO:0046167">
    <property type="term" value="P:glycerol-3-phosphate biosynthetic process"/>
    <property type="evidence" value="ECO:0007669"/>
    <property type="project" value="UniProtKB-UniRule"/>
</dbReference>
<feature type="binding site" evidence="11">
    <location>
        <begin position="13"/>
        <end position="18"/>
    </location>
    <ligand>
        <name>NAD(+)</name>
        <dbReference type="ChEBI" id="CHEBI:57540"/>
    </ligand>
</feature>
<protein>
    <recommendedName>
        <fullName evidence="8">Glycerol-3-phosphate dehydrogenase [NAD(P)+]</fullName>
        <ecNumber evidence="8">1.1.1.94</ecNumber>
    </recommendedName>
    <alternativeName>
        <fullName evidence="8">NAD(P)(+)-dependent glycerol-3-phosphate dehydrogenase</fullName>
    </alternativeName>
    <alternativeName>
        <fullName evidence="8">NAD(P)H-dependent dihydroxyacetone-phosphate reductase</fullName>
    </alternativeName>
</protein>
<reference evidence="16 17" key="1">
    <citation type="submission" date="2016-10" db="EMBL/GenBank/DDBJ databases">
        <title>Actinomyces aegypiusis sp. nov., isolated from the Aegypius monachus in Qinghai Tibet Plateau China.</title>
        <authorList>
            <person name="Wang Y."/>
        </authorList>
    </citation>
    <scope>NUCLEOTIDE SEQUENCE [LARGE SCALE GENOMIC DNA]</scope>
    <source>
        <strain evidence="16 17">VUL4_3</strain>
    </source>
</reference>
<sequence>MPSEKIQRAAVVGAGAWGTTFAQVLCDAGLEVLLWGRDPKLIETINEVHTSKYLSGIVLPENLRATSDISQVLEFSPQMLVVAIPSSAIEQALLPLAGQVSKLEIVSLVKGLKNGHFMSELIAHTLQVPQANVTVISGPNLAGEIAARQPAATVVANQEIERAQRVAEACDAGYFRPYISTDVIGCEIGGVAKNVIALAVGAATGMGLGKNTQSTLITRGLAEITRLGLALGANGETFLGLAGIGDLTTTCSSQLSRNFTFGENIGKGLSVQQALGASRGVAEGVNSCDHVLALAKENGVDMPITEAVVDVVHNNHSAAQMGERLLGRPRKMDGVEIQLA</sequence>
<evidence type="ECO:0000259" key="15">
    <source>
        <dbReference type="Pfam" id="PF07479"/>
    </source>
</evidence>
<feature type="binding site" evidence="8">
    <location>
        <position position="256"/>
    </location>
    <ligand>
        <name>sn-glycerol 3-phosphate</name>
        <dbReference type="ChEBI" id="CHEBI:57597"/>
    </ligand>
</feature>
<feature type="binding site" evidence="8">
    <location>
        <position position="142"/>
    </location>
    <ligand>
        <name>NADPH</name>
        <dbReference type="ChEBI" id="CHEBI:57783"/>
    </ligand>
</feature>
<keyword evidence="6 8" id="KW-0594">Phospholipid biosynthesis</keyword>
<accession>A0A1D9MJM4</accession>
<comment type="caution">
    <text evidence="8">Lacks conserved residue(s) required for the propagation of feature annotation.</text>
</comment>
<name>A0A1D9MJM4_9ACTO</name>
<dbReference type="InterPro" id="IPR013328">
    <property type="entry name" value="6PGD_dom2"/>
</dbReference>
<dbReference type="KEGG" id="avu:BK816_03000"/>
<dbReference type="STRING" id="1912795.BK816_03000"/>
<feature type="binding site" evidence="10">
    <location>
        <position position="110"/>
    </location>
    <ligand>
        <name>substrate</name>
    </ligand>
</feature>
<evidence type="ECO:0000256" key="8">
    <source>
        <dbReference type="HAMAP-Rule" id="MF_00394"/>
    </source>
</evidence>
<feature type="binding site" evidence="8">
    <location>
        <position position="283"/>
    </location>
    <ligand>
        <name>NADPH</name>
        <dbReference type="ChEBI" id="CHEBI:57783"/>
    </ligand>
</feature>
<evidence type="ECO:0000256" key="1">
    <source>
        <dbReference type="ARBA" id="ARBA00011009"/>
    </source>
</evidence>
<dbReference type="Gene3D" id="3.40.50.720">
    <property type="entry name" value="NAD(P)-binding Rossmann-like Domain"/>
    <property type="match status" value="1"/>
</dbReference>
<dbReference type="InterPro" id="IPR036291">
    <property type="entry name" value="NAD(P)-bd_dom_sf"/>
</dbReference>
<dbReference type="InterPro" id="IPR011128">
    <property type="entry name" value="G3P_DH_NAD-dep_N"/>
</dbReference>
<feature type="domain" description="Glycerol-3-phosphate dehydrogenase NAD-dependent C-terminal" evidence="15">
    <location>
        <begin position="182"/>
        <end position="321"/>
    </location>
</feature>
<dbReference type="GO" id="GO:0141153">
    <property type="term" value="F:glycerol-3-phosphate dehydrogenase (NADP+) activity"/>
    <property type="evidence" value="ECO:0007669"/>
    <property type="project" value="RHEA"/>
</dbReference>
<proteinExistence type="inferred from homology"/>
<keyword evidence="4 8" id="KW-0520">NAD</keyword>
<evidence type="ECO:0000256" key="7">
    <source>
        <dbReference type="ARBA" id="ARBA00023264"/>
    </source>
</evidence>
<dbReference type="NCBIfam" id="NF000942">
    <property type="entry name" value="PRK00094.1-4"/>
    <property type="match status" value="1"/>
</dbReference>
<dbReference type="Gene3D" id="1.10.1040.10">
    <property type="entry name" value="N-(1-d-carboxylethyl)-l-norvaline Dehydrogenase, domain 2"/>
    <property type="match status" value="1"/>
</dbReference>
<evidence type="ECO:0000313" key="16">
    <source>
        <dbReference type="EMBL" id="AOZ72389.1"/>
    </source>
</evidence>
<dbReference type="NCBIfam" id="NF000940">
    <property type="entry name" value="PRK00094.1-2"/>
    <property type="match status" value="1"/>
</dbReference>
<comment type="pathway">
    <text evidence="8">Membrane lipid metabolism; glycerophospholipid metabolism.</text>
</comment>
<dbReference type="InterPro" id="IPR006168">
    <property type="entry name" value="G3P_DH_NAD-dep"/>
</dbReference>
<comment type="similarity">
    <text evidence="1 8 12">Belongs to the NAD-dependent glycerol-3-phosphate dehydrogenase family.</text>
</comment>
<dbReference type="GO" id="GO:0051287">
    <property type="term" value="F:NAD binding"/>
    <property type="evidence" value="ECO:0007669"/>
    <property type="project" value="InterPro"/>
</dbReference>
<feature type="binding site" evidence="8">
    <location>
        <position position="17"/>
    </location>
    <ligand>
        <name>NADPH</name>
        <dbReference type="ChEBI" id="CHEBI:57783"/>
    </ligand>
</feature>
<feature type="binding site" evidence="8">
    <location>
        <position position="138"/>
    </location>
    <ligand>
        <name>sn-glycerol 3-phosphate</name>
        <dbReference type="ChEBI" id="CHEBI:57597"/>
    </ligand>
</feature>
<feature type="binding site" evidence="8">
    <location>
        <position position="258"/>
    </location>
    <ligand>
        <name>sn-glycerol 3-phosphate</name>
        <dbReference type="ChEBI" id="CHEBI:57597"/>
    </ligand>
</feature>
<dbReference type="PRINTS" id="PR00077">
    <property type="entry name" value="GPDHDRGNASE"/>
</dbReference>
<dbReference type="PIRSF" id="PIRSF000114">
    <property type="entry name" value="Glycerol-3-P_dh"/>
    <property type="match status" value="1"/>
</dbReference>
<feature type="binding site" evidence="8">
    <location>
        <position position="257"/>
    </location>
    <ligand>
        <name>NADPH</name>
        <dbReference type="ChEBI" id="CHEBI:57783"/>
    </ligand>
</feature>
<dbReference type="PANTHER" id="PTHR11728">
    <property type="entry name" value="GLYCEROL-3-PHOSPHATE DEHYDROGENASE"/>
    <property type="match status" value="1"/>
</dbReference>
<comment type="function">
    <text evidence="8">Catalyzes the reduction of the glycolytic intermediate dihydroxyacetone phosphate (DHAP) to sn-glycerol 3-phosphate (G3P), the key precursor for phospholipid synthesis.</text>
</comment>
<dbReference type="GO" id="GO:0005975">
    <property type="term" value="P:carbohydrate metabolic process"/>
    <property type="evidence" value="ECO:0007669"/>
    <property type="project" value="InterPro"/>
</dbReference>
<dbReference type="SUPFAM" id="SSF51735">
    <property type="entry name" value="NAD(P)-binding Rossmann-fold domains"/>
    <property type="match status" value="1"/>
</dbReference>
<dbReference type="Pfam" id="PF01210">
    <property type="entry name" value="NAD_Gly3P_dh_N"/>
    <property type="match status" value="1"/>
</dbReference>
<dbReference type="RefSeq" id="WP_071163855.1">
    <property type="nucleotide sequence ID" value="NZ_CP017812.1"/>
</dbReference>
<evidence type="ECO:0000259" key="14">
    <source>
        <dbReference type="Pfam" id="PF01210"/>
    </source>
</evidence>